<sequence length="205" mass="23699">MRYQGKIVKWQDDKGFGFVRATSDSKDVFLHISDIHRLNKRPEVNEQISYELIKDDRGRFRATHVAYLNKSANVNKIEQPTKLSSPFLAFILIFFILVIERTLKGVLPVTFTLMLFGANLLLFLYYYQDKTSAIKKAWRTPESTLHWLSLIGGWPSAYVAQKIFNHKHKKQSFVVAYRLTVLINCSAVMLYSLPDLQNILISLLA</sequence>
<dbReference type="InterPro" id="IPR011129">
    <property type="entry name" value="CSD"/>
</dbReference>
<keyword evidence="2" id="KW-0472">Membrane</keyword>
<evidence type="ECO:0000313" key="5">
    <source>
        <dbReference type="Proteomes" id="UP000264313"/>
    </source>
</evidence>
<gene>
    <name evidence="4" type="ORF">DCW48_01225</name>
</gene>
<dbReference type="Proteomes" id="UP000264313">
    <property type="component" value="Unassembled WGS sequence"/>
</dbReference>
<dbReference type="GO" id="GO:0005829">
    <property type="term" value="C:cytosol"/>
    <property type="evidence" value="ECO:0007669"/>
    <property type="project" value="UniProtKB-ARBA"/>
</dbReference>
<organism evidence="4 5">
    <name type="scientific">Methylotenera mobilis</name>
    <dbReference type="NCBI Taxonomy" id="359408"/>
    <lineage>
        <taxon>Bacteria</taxon>
        <taxon>Pseudomonadati</taxon>
        <taxon>Pseudomonadota</taxon>
        <taxon>Betaproteobacteria</taxon>
        <taxon>Nitrosomonadales</taxon>
        <taxon>Methylophilaceae</taxon>
        <taxon>Methylotenera</taxon>
    </lineage>
</organism>
<dbReference type="GO" id="GO:0043488">
    <property type="term" value="P:regulation of mRNA stability"/>
    <property type="evidence" value="ECO:0007669"/>
    <property type="project" value="TreeGrafter"/>
</dbReference>
<dbReference type="CDD" id="cd04458">
    <property type="entry name" value="CSP_CDS"/>
    <property type="match status" value="1"/>
</dbReference>
<dbReference type="GO" id="GO:0003730">
    <property type="term" value="F:mRNA 3'-UTR binding"/>
    <property type="evidence" value="ECO:0007669"/>
    <property type="project" value="TreeGrafter"/>
</dbReference>
<protein>
    <submittedName>
        <fullName evidence="4">DUF1294 domain-containing protein</fullName>
    </submittedName>
</protein>
<evidence type="ECO:0000256" key="2">
    <source>
        <dbReference type="SAM" id="Phobius"/>
    </source>
</evidence>
<dbReference type="PANTHER" id="PTHR12962">
    <property type="entry name" value="CALCIUM-REGULATED HEAT STABLE PROTEIN CRHSP-24-RELATED"/>
    <property type="match status" value="1"/>
</dbReference>
<keyword evidence="2" id="KW-1133">Transmembrane helix</keyword>
<dbReference type="InterPro" id="IPR012340">
    <property type="entry name" value="NA-bd_OB-fold"/>
</dbReference>
<name>A0A351R8G3_9PROT</name>
<keyword evidence="2" id="KW-0812">Transmembrane</keyword>
<dbReference type="Pfam" id="PF00313">
    <property type="entry name" value="CSD"/>
    <property type="match status" value="1"/>
</dbReference>
<dbReference type="Pfam" id="PF06961">
    <property type="entry name" value="DUF1294"/>
    <property type="match status" value="1"/>
</dbReference>
<reference evidence="4 5" key="1">
    <citation type="journal article" date="2018" name="Nat. Biotechnol.">
        <title>A standardized bacterial taxonomy based on genome phylogeny substantially revises the tree of life.</title>
        <authorList>
            <person name="Parks D.H."/>
            <person name="Chuvochina M."/>
            <person name="Waite D.W."/>
            <person name="Rinke C."/>
            <person name="Skarshewski A."/>
            <person name="Chaumeil P.A."/>
            <person name="Hugenholtz P."/>
        </authorList>
    </citation>
    <scope>NUCLEOTIDE SEQUENCE [LARGE SCALE GENOMIC DNA]</scope>
    <source>
        <strain evidence="4">UBA9958</strain>
    </source>
</reference>
<dbReference type="InterPro" id="IPR002059">
    <property type="entry name" value="CSP_DNA-bd"/>
</dbReference>
<evidence type="ECO:0000313" key="4">
    <source>
        <dbReference type="EMBL" id="HBA08334.1"/>
    </source>
</evidence>
<feature type="domain" description="CSD" evidence="3">
    <location>
        <begin position="2"/>
        <end position="67"/>
    </location>
</feature>
<evidence type="ECO:0000256" key="1">
    <source>
        <dbReference type="ARBA" id="ARBA00022553"/>
    </source>
</evidence>
<evidence type="ECO:0000259" key="3">
    <source>
        <dbReference type="PROSITE" id="PS51857"/>
    </source>
</evidence>
<feature type="transmembrane region" description="Helical" evidence="2">
    <location>
        <begin position="83"/>
        <end position="99"/>
    </location>
</feature>
<comment type="caution">
    <text evidence="4">The sequence shown here is derived from an EMBL/GenBank/DDBJ whole genome shotgun (WGS) entry which is preliminary data.</text>
</comment>
<keyword evidence="1" id="KW-0597">Phosphoprotein</keyword>
<dbReference type="PROSITE" id="PS51857">
    <property type="entry name" value="CSD_2"/>
    <property type="match status" value="1"/>
</dbReference>
<dbReference type="PANTHER" id="PTHR12962:SF1">
    <property type="entry name" value="COLD SHOCK DOMAIN-CONTAINING PROTEIN CG9705"/>
    <property type="match status" value="1"/>
</dbReference>
<dbReference type="EMBL" id="DNAA01000031">
    <property type="protein sequence ID" value="HBA08334.1"/>
    <property type="molecule type" value="Genomic_DNA"/>
</dbReference>
<accession>A0A351R8G3</accession>
<dbReference type="InterPro" id="IPR010718">
    <property type="entry name" value="DUF1294"/>
</dbReference>
<proteinExistence type="predicted"/>
<feature type="transmembrane region" description="Helical" evidence="2">
    <location>
        <begin position="105"/>
        <end position="127"/>
    </location>
</feature>
<dbReference type="SMART" id="SM00357">
    <property type="entry name" value="CSP"/>
    <property type="match status" value="1"/>
</dbReference>
<feature type="transmembrane region" description="Helical" evidence="2">
    <location>
        <begin position="175"/>
        <end position="193"/>
    </location>
</feature>
<dbReference type="AlphaFoldDB" id="A0A351R8G3"/>
<dbReference type="STRING" id="1132855.GCA_000384255_00647"/>
<dbReference type="InterPro" id="IPR052069">
    <property type="entry name" value="Ca-reg_mRNA-binding_domain"/>
</dbReference>
<dbReference type="SUPFAM" id="SSF50249">
    <property type="entry name" value="Nucleic acid-binding proteins"/>
    <property type="match status" value="1"/>
</dbReference>
<dbReference type="Gene3D" id="2.40.50.140">
    <property type="entry name" value="Nucleic acid-binding proteins"/>
    <property type="match status" value="1"/>
</dbReference>